<comment type="caution">
    <text evidence="3">The sequence shown here is derived from an EMBL/GenBank/DDBJ whole genome shotgun (WGS) entry which is preliminary data.</text>
</comment>
<proteinExistence type="predicted"/>
<protein>
    <submittedName>
        <fullName evidence="3">Porin</fullName>
    </submittedName>
</protein>
<keyword evidence="4" id="KW-1185">Reference proteome</keyword>
<accession>A0ABT6N5P0</accession>
<dbReference type="InterPro" id="IPR023614">
    <property type="entry name" value="Porin_dom_sf"/>
</dbReference>
<gene>
    <name evidence="3" type="ORF">QGN17_16915</name>
</gene>
<dbReference type="Pfam" id="PF07396">
    <property type="entry name" value="Porin_O_P"/>
    <property type="match status" value="1"/>
</dbReference>
<reference evidence="3" key="1">
    <citation type="submission" date="2023-04" db="EMBL/GenBank/DDBJ databases">
        <title>Sphingomonas sp. MAHUQ-71 isolated from rice field.</title>
        <authorList>
            <person name="Huq M.A."/>
        </authorList>
    </citation>
    <scope>NUCLEOTIDE SEQUENCE</scope>
    <source>
        <strain evidence="3">MAHUQ-71</strain>
    </source>
</reference>
<dbReference type="RefSeq" id="WP_281045783.1">
    <property type="nucleotide sequence ID" value="NZ_JARYGZ010000003.1"/>
</dbReference>
<dbReference type="Proteomes" id="UP001160625">
    <property type="component" value="Unassembled WGS sequence"/>
</dbReference>
<feature type="region of interest" description="Disordered" evidence="1">
    <location>
        <begin position="58"/>
        <end position="80"/>
    </location>
</feature>
<name>A0ABT6N5P0_9SPHN</name>
<dbReference type="SUPFAM" id="SSF56935">
    <property type="entry name" value="Porins"/>
    <property type="match status" value="1"/>
</dbReference>
<evidence type="ECO:0000313" key="4">
    <source>
        <dbReference type="Proteomes" id="UP001160625"/>
    </source>
</evidence>
<evidence type="ECO:0000256" key="2">
    <source>
        <dbReference type="SAM" id="SignalP"/>
    </source>
</evidence>
<feature type="chain" id="PRO_5046233564" evidence="2">
    <location>
        <begin position="27"/>
        <end position="497"/>
    </location>
</feature>
<dbReference type="InterPro" id="IPR010870">
    <property type="entry name" value="Porin_O/P"/>
</dbReference>
<evidence type="ECO:0000313" key="3">
    <source>
        <dbReference type="EMBL" id="MDH7640418.1"/>
    </source>
</evidence>
<evidence type="ECO:0000256" key="1">
    <source>
        <dbReference type="SAM" id="MobiDB-lite"/>
    </source>
</evidence>
<feature type="signal peptide" evidence="2">
    <location>
        <begin position="1"/>
        <end position="26"/>
    </location>
</feature>
<keyword evidence="2" id="KW-0732">Signal</keyword>
<feature type="compositionally biased region" description="Low complexity" evidence="1">
    <location>
        <begin position="61"/>
        <end position="80"/>
    </location>
</feature>
<organism evidence="3 4">
    <name type="scientific">Sphingomonas oryzagri</name>
    <dbReference type="NCBI Taxonomy" id="3042314"/>
    <lineage>
        <taxon>Bacteria</taxon>
        <taxon>Pseudomonadati</taxon>
        <taxon>Pseudomonadota</taxon>
        <taxon>Alphaproteobacteria</taxon>
        <taxon>Sphingomonadales</taxon>
        <taxon>Sphingomonadaceae</taxon>
        <taxon>Sphingomonas</taxon>
    </lineage>
</organism>
<dbReference type="Gene3D" id="2.40.160.10">
    <property type="entry name" value="Porin"/>
    <property type="match status" value="1"/>
</dbReference>
<sequence>MRIRMFQRLALGSSLCALLTATPALAAKAPTNAELANLVKAQAAEIAELKQRLSAVEAREQQASATPAAPPVQTAAQAQQARTDAQIAAAAQDTKVDEVSDLQAKVAQLDARSKHGVKVDWKEGGPTFESNDGFFSFHPNGRIVADVSSTSGSSYHARNLTGTEFRDLRLGAEGNIGKLGYSLDVDFAGNVVSVKEAYITYETKIAGLGSKTYLGNSLNDRSIEGSTELVSIPFAERNAVASVAVPQIGYFGLGLQERIFGRGWHVSAAVKGGDNGDNDGTHNDNIAYFTRAHVNPILSKDAFIHIAGWAYYENLNKTVTSINKTSAIATDFNDEVRVSASSISNVKADNGYGAELGAGWHSLWAFGEYGQRTIRVHGTGENIDQKAWSAYGGWFITGEKVPYASRSGVFTRPNVLRPLTQGGPGAFELLARYDKYDFKDAPRGGDGHAITVGGNWYLNDMFDLKLNYIRWTTDNIVGSFPGKDTGNTVLLRGEIVW</sequence>
<dbReference type="EMBL" id="JARYGZ010000003">
    <property type="protein sequence ID" value="MDH7640418.1"/>
    <property type="molecule type" value="Genomic_DNA"/>
</dbReference>